<dbReference type="HOGENOM" id="CLU_035509_2_0_1"/>
<proteinExistence type="predicted"/>
<keyword evidence="2" id="KW-1133">Transmembrane helix</keyword>
<dbReference type="EMBL" id="KI925458">
    <property type="protein sequence ID" value="ETW82112.1"/>
    <property type="molecule type" value="Genomic_DNA"/>
</dbReference>
<feature type="domain" description="DUF6533" evidence="3">
    <location>
        <begin position="20"/>
        <end position="65"/>
    </location>
</feature>
<dbReference type="InParanoid" id="W4K8F2"/>
<keyword evidence="2" id="KW-0472">Membrane</keyword>
<feature type="transmembrane region" description="Helical" evidence="2">
    <location>
        <begin position="119"/>
        <end position="139"/>
    </location>
</feature>
<dbReference type="AlphaFoldDB" id="W4K8F2"/>
<feature type="transmembrane region" description="Helical" evidence="2">
    <location>
        <begin position="20"/>
        <end position="39"/>
    </location>
</feature>
<evidence type="ECO:0000313" key="5">
    <source>
        <dbReference type="Proteomes" id="UP000030671"/>
    </source>
</evidence>
<sequence>MQMISMDPTEDFKNSLNTQYVGVAAFTILIWDHIVSFSDEVEYVWKGNKGLSVYLFFLNRYITPLGFTVNLYAYFTTTWTHESCARFVRYEGSMTMLGISVVALMMFLRIRALYNRQIYVQGAVLIILLTYIGVNAWLLTHGIGVPHSSLVESCTMIFDPKIGPIAAASAWLPLLYDTIVLILTLHRTLQSVRRKNAGQIIRVLLKEGILYFAVIFSVTLVLTVMIVAADPSVKNITAQLELLLTVTMMSRITIHLKRFAHMNALGYSISVPTPRPQPALAWNTITHPSRIQQMLPPSRRGHIQHVHRVVDDSFFSMVTQPGEGVSTQEQTSRVSNVSRALGRSHASGGEIISIGRDGAVGLDVEEELYGADRVGARSVGGGEIEHVERTMQNAKASDV</sequence>
<feature type="transmembrane region" description="Helical" evidence="2">
    <location>
        <begin position="209"/>
        <end position="229"/>
    </location>
</feature>
<keyword evidence="2" id="KW-0812">Transmembrane</keyword>
<organism evidence="4 5">
    <name type="scientific">Heterobasidion irregulare (strain TC 32-1)</name>
    <dbReference type="NCBI Taxonomy" id="747525"/>
    <lineage>
        <taxon>Eukaryota</taxon>
        <taxon>Fungi</taxon>
        <taxon>Dikarya</taxon>
        <taxon>Basidiomycota</taxon>
        <taxon>Agaricomycotina</taxon>
        <taxon>Agaricomycetes</taxon>
        <taxon>Russulales</taxon>
        <taxon>Bondarzewiaceae</taxon>
        <taxon>Heterobasidion</taxon>
        <taxon>Heterobasidion annosum species complex</taxon>
    </lineage>
</organism>
<name>W4K8F2_HETIT</name>
<feature type="compositionally biased region" description="Polar residues" evidence="1">
    <location>
        <begin position="325"/>
        <end position="338"/>
    </location>
</feature>
<evidence type="ECO:0000259" key="3">
    <source>
        <dbReference type="Pfam" id="PF20151"/>
    </source>
</evidence>
<gene>
    <name evidence="4" type="ORF">HETIRDRAFT_384502</name>
</gene>
<feature type="transmembrane region" description="Helical" evidence="2">
    <location>
        <begin position="87"/>
        <end position="107"/>
    </location>
</feature>
<dbReference type="OrthoDB" id="3354157at2759"/>
<dbReference type="KEGG" id="hir:HETIRDRAFT_384502"/>
<dbReference type="eggNOG" id="ENOG502SNUG">
    <property type="taxonomic scope" value="Eukaryota"/>
</dbReference>
<dbReference type="Proteomes" id="UP000030671">
    <property type="component" value="Unassembled WGS sequence"/>
</dbReference>
<feature type="transmembrane region" description="Helical" evidence="2">
    <location>
        <begin position="165"/>
        <end position="185"/>
    </location>
</feature>
<keyword evidence="5" id="KW-1185">Reference proteome</keyword>
<accession>W4K8F2</accession>
<dbReference type="Pfam" id="PF20151">
    <property type="entry name" value="DUF6533"/>
    <property type="match status" value="1"/>
</dbReference>
<feature type="region of interest" description="Disordered" evidence="1">
    <location>
        <begin position="322"/>
        <end position="341"/>
    </location>
</feature>
<feature type="transmembrane region" description="Helical" evidence="2">
    <location>
        <begin position="51"/>
        <end position="75"/>
    </location>
</feature>
<dbReference type="InterPro" id="IPR045340">
    <property type="entry name" value="DUF6533"/>
</dbReference>
<evidence type="ECO:0000256" key="2">
    <source>
        <dbReference type="SAM" id="Phobius"/>
    </source>
</evidence>
<protein>
    <recommendedName>
        <fullName evidence="3">DUF6533 domain-containing protein</fullName>
    </recommendedName>
</protein>
<evidence type="ECO:0000313" key="4">
    <source>
        <dbReference type="EMBL" id="ETW82112.1"/>
    </source>
</evidence>
<reference evidence="4 5" key="1">
    <citation type="journal article" date="2012" name="New Phytol.">
        <title>Insight into trade-off between wood decay and parasitism from the genome of a fungal forest pathogen.</title>
        <authorList>
            <person name="Olson A."/>
            <person name="Aerts A."/>
            <person name="Asiegbu F."/>
            <person name="Belbahri L."/>
            <person name="Bouzid O."/>
            <person name="Broberg A."/>
            <person name="Canback B."/>
            <person name="Coutinho P.M."/>
            <person name="Cullen D."/>
            <person name="Dalman K."/>
            <person name="Deflorio G."/>
            <person name="van Diepen L.T."/>
            <person name="Dunand C."/>
            <person name="Duplessis S."/>
            <person name="Durling M."/>
            <person name="Gonthier P."/>
            <person name="Grimwood J."/>
            <person name="Fossdal C.G."/>
            <person name="Hansson D."/>
            <person name="Henrissat B."/>
            <person name="Hietala A."/>
            <person name="Himmelstrand K."/>
            <person name="Hoffmeister D."/>
            <person name="Hogberg N."/>
            <person name="James T.Y."/>
            <person name="Karlsson M."/>
            <person name="Kohler A."/>
            <person name="Kues U."/>
            <person name="Lee Y.H."/>
            <person name="Lin Y.C."/>
            <person name="Lind M."/>
            <person name="Lindquist E."/>
            <person name="Lombard V."/>
            <person name="Lucas S."/>
            <person name="Lunden K."/>
            <person name="Morin E."/>
            <person name="Murat C."/>
            <person name="Park J."/>
            <person name="Raffaello T."/>
            <person name="Rouze P."/>
            <person name="Salamov A."/>
            <person name="Schmutz J."/>
            <person name="Solheim H."/>
            <person name="Stahlberg J."/>
            <person name="Velez H."/>
            <person name="de Vries R.P."/>
            <person name="Wiebenga A."/>
            <person name="Woodward S."/>
            <person name="Yakovlev I."/>
            <person name="Garbelotto M."/>
            <person name="Martin F."/>
            <person name="Grigoriev I.V."/>
            <person name="Stenlid J."/>
        </authorList>
    </citation>
    <scope>NUCLEOTIDE SEQUENCE [LARGE SCALE GENOMIC DNA]</scope>
    <source>
        <strain evidence="4 5">TC 32-1</strain>
    </source>
</reference>
<dbReference type="RefSeq" id="XP_009546674.1">
    <property type="nucleotide sequence ID" value="XM_009548379.1"/>
</dbReference>
<evidence type="ECO:0000256" key="1">
    <source>
        <dbReference type="SAM" id="MobiDB-lite"/>
    </source>
</evidence>
<dbReference type="GeneID" id="20672207"/>